<dbReference type="AlphaFoldDB" id="A0A084GAV6"/>
<feature type="compositionally biased region" description="Basic residues" evidence="1">
    <location>
        <begin position="8"/>
        <end position="23"/>
    </location>
</feature>
<dbReference type="RefSeq" id="XP_016644267.1">
    <property type="nucleotide sequence ID" value="XM_016786261.1"/>
</dbReference>
<feature type="compositionally biased region" description="Basic and acidic residues" evidence="1">
    <location>
        <begin position="382"/>
        <end position="391"/>
    </location>
</feature>
<feature type="region of interest" description="Disordered" evidence="1">
    <location>
        <begin position="257"/>
        <end position="284"/>
    </location>
</feature>
<dbReference type="EMBL" id="JOWA01000088">
    <property type="protein sequence ID" value="KEZ44468.1"/>
    <property type="molecule type" value="Genomic_DNA"/>
</dbReference>
<dbReference type="Proteomes" id="UP000028545">
    <property type="component" value="Unassembled WGS sequence"/>
</dbReference>
<dbReference type="HOGENOM" id="CLU_662497_0_0_1"/>
<keyword evidence="3" id="KW-1185">Reference proteome</keyword>
<evidence type="ECO:0000313" key="3">
    <source>
        <dbReference type="Proteomes" id="UP000028545"/>
    </source>
</evidence>
<feature type="compositionally biased region" description="Basic and acidic residues" evidence="1">
    <location>
        <begin position="40"/>
        <end position="50"/>
    </location>
</feature>
<dbReference type="VEuPathDB" id="FungiDB:SAPIO_CDS3478"/>
<sequence>MFTSIRRAWTRWRKRKKKRKNKNRASSQTEDRGNASNAHNPERQRQEPERASLPTQQDAPHPIESNPPPPSNAPYDSTGAALPQHQHLVDPASIPIYHPSTQTIEMYQPPQADAGVGSQTNHHPTTIPALPYHPYVGSGPHSSGHYDPRYYDPIIGSALPYQPYTTAGATAGAYSDEYYDPITASALPYQQYGGSGAASGSTLPYQPSAGVGFFPDADYGSVPGPAFPPPPYPGDGGAYFDFGDGPWLPAEGRTAEFQERPPSYHRPAQPDRNSGPYWGDDMFNGRTSRIQELTPDDPEWDSSDVVSQGTTLVGELSPARGVTQALIPSQPRNLQPERVSNLDEALRSPDHGSSSANPASQVNAQQRGAASHGRLLASARGDSVRGDESRRHQVPNFSRPLNRGGREEAAGYALG</sequence>
<feature type="compositionally biased region" description="Polar residues" evidence="1">
    <location>
        <begin position="351"/>
        <end position="368"/>
    </location>
</feature>
<accession>A0A084GAV6</accession>
<protein>
    <submittedName>
        <fullName evidence="2">Uncharacterized protein</fullName>
    </submittedName>
</protein>
<feature type="region of interest" description="Disordered" evidence="1">
    <location>
        <begin position="1"/>
        <end position="80"/>
    </location>
</feature>
<proteinExistence type="predicted"/>
<organism evidence="2 3">
    <name type="scientific">Pseudallescheria apiosperma</name>
    <name type="common">Scedosporium apiospermum</name>
    <dbReference type="NCBI Taxonomy" id="563466"/>
    <lineage>
        <taxon>Eukaryota</taxon>
        <taxon>Fungi</taxon>
        <taxon>Dikarya</taxon>
        <taxon>Ascomycota</taxon>
        <taxon>Pezizomycotina</taxon>
        <taxon>Sordariomycetes</taxon>
        <taxon>Hypocreomycetidae</taxon>
        <taxon>Microascales</taxon>
        <taxon>Microascaceae</taxon>
        <taxon>Scedosporium</taxon>
    </lineage>
</organism>
<name>A0A084GAV6_PSEDA</name>
<reference evidence="2 3" key="1">
    <citation type="journal article" date="2014" name="Genome Announc.">
        <title>Draft genome sequence of the pathogenic fungus Scedosporium apiospermum.</title>
        <authorList>
            <person name="Vandeputte P."/>
            <person name="Ghamrawi S."/>
            <person name="Rechenmann M."/>
            <person name="Iltis A."/>
            <person name="Giraud S."/>
            <person name="Fleury M."/>
            <person name="Thornton C."/>
            <person name="Delhaes L."/>
            <person name="Meyer W."/>
            <person name="Papon N."/>
            <person name="Bouchara J.P."/>
        </authorList>
    </citation>
    <scope>NUCLEOTIDE SEQUENCE [LARGE SCALE GENOMIC DNA]</scope>
    <source>
        <strain evidence="2 3">IHEM 14462</strain>
    </source>
</reference>
<dbReference type="KEGG" id="sapo:SAPIO_CDS3478"/>
<evidence type="ECO:0000313" key="2">
    <source>
        <dbReference type="EMBL" id="KEZ44468.1"/>
    </source>
</evidence>
<comment type="caution">
    <text evidence="2">The sequence shown here is derived from an EMBL/GenBank/DDBJ whole genome shotgun (WGS) entry which is preliminary data.</text>
</comment>
<evidence type="ECO:0000256" key="1">
    <source>
        <dbReference type="SAM" id="MobiDB-lite"/>
    </source>
</evidence>
<gene>
    <name evidence="2" type="ORF">SAPIO_CDS3478</name>
</gene>
<feature type="region of interest" description="Disordered" evidence="1">
    <location>
        <begin position="343"/>
        <end position="415"/>
    </location>
</feature>
<dbReference type="GeneID" id="27722550"/>